<comment type="caution">
    <text evidence="2">The sequence shown here is derived from an EMBL/GenBank/DDBJ whole genome shotgun (WGS) entry which is preliminary data.</text>
</comment>
<keyword evidence="1" id="KW-0175">Coiled coil</keyword>
<dbReference type="AlphaFoldDB" id="A0A2M7Q869"/>
<evidence type="ECO:0000256" key="1">
    <source>
        <dbReference type="SAM" id="Coils"/>
    </source>
</evidence>
<feature type="non-terminal residue" evidence="2">
    <location>
        <position position="136"/>
    </location>
</feature>
<dbReference type="EMBL" id="PFKZ01000103">
    <property type="protein sequence ID" value="PIY59270.1"/>
    <property type="molecule type" value="Genomic_DNA"/>
</dbReference>
<accession>A0A2M7Q869</accession>
<evidence type="ECO:0000313" key="3">
    <source>
        <dbReference type="Proteomes" id="UP000230363"/>
    </source>
</evidence>
<reference evidence="3" key="1">
    <citation type="submission" date="2017-09" db="EMBL/GenBank/DDBJ databases">
        <title>Depth-based differentiation of microbial function through sediment-hosted aquifers and enrichment of novel symbionts in the deep terrestrial subsurface.</title>
        <authorList>
            <person name="Probst A.J."/>
            <person name="Ladd B."/>
            <person name="Jarett J.K."/>
            <person name="Geller-Mcgrath D.E."/>
            <person name="Sieber C.M.K."/>
            <person name="Emerson J.B."/>
            <person name="Anantharaman K."/>
            <person name="Thomas B.C."/>
            <person name="Malmstrom R."/>
            <person name="Stieglmeier M."/>
            <person name="Klingl A."/>
            <person name="Woyke T."/>
            <person name="Ryan C.M."/>
            <person name="Banfield J.F."/>
        </authorList>
    </citation>
    <scope>NUCLEOTIDE SEQUENCE [LARGE SCALE GENOMIC DNA]</scope>
</reference>
<proteinExistence type="predicted"/>
<feature type="coiled-coil region" evidence="1">
    <location>
        <begin position="2"/>
        <end position="29"/>
    </location>
</feature>
<organism evidence="2 3">
    <name type="scientific">Candidatus Wolfebacteria bacterium CG_4_10_14_0_8_um_filter_37_11</name>
    <dbReference type="NCBI Taxonomy" id="1975062"/>
    <lineage>
        <taxon>Bacteria</taxon>
        <taxon>Candidatus Wolfeibacteriota</taxon>
    </lineage>
</organism>
<dbReference type="Proteomes" id="UP000230363">
    <property type="component" value="Unassembled WGS sequence"/>
</dbReference>
<gene>
    <name evidence="2" type="ORF">COY96_02790</name>
</gene>
<sequence>MLEKNLYNLKKAQEEAAGMQEKIESGKAKDYAGAEKLVEKEKTKEIILTTEQKTAKQGMIDRLSKGYIYSAIQIKDKFNLPEELISSPEIQQAANQGMIDELSNGYIDKAIQIKDKFNLPEELISSPEIQQAAKQG</sequence>
<name>A0A2M7Q869_9BACT</name>
<protein>
    <submittedName>
        <fullName evidence="2">Uncharacterized protein</fullName>
    </submittedName>
</protein>
<evidence type="ECO:0000313" key="2">
    <source>
        <dbReference type="EMBL" id="PIY59270.1"/>
    </source>
</evidence>